<dbReference type="PANTHER" id="PTHR30189">
    <property type="entry name" value="LPS-ASSEMBLY PROTEIN"/>
    <property type="match status" value="1"/>
</dbReference>
<feature type="domain" description="Organic solvent tolerance-like N-terminal" evidence="3">
    <location>
        <begin position="45"/>
        <end position="105"/>
    </location>
</feature>
<dbReference type="InterPro" id="IPR050218">
    <property type="entry name" value="LptD"/>
</dbReference>
<keyword evidence="1" id="KW-0472">Membrane</keyword>
<dbReference type="RefSeq" id="WP_113960118.1">
    <property type="nucleotide sequence ID" value="NZ_QNRR01000007.1"/>
</dbReference>
<evidence type="ECO:0000259" key="4">
    <source>
        <dbReference type="Pfam" id="PF04453"/>
    </source>
</evidence>
<evidence type="ECO:0000256" key="1">
    <source>
        <dbReference type="ARBA" id="ARBA00023237"/>
    </source>
</evidence>
<dbReference type="AlphaFoldDB" id="A0A366HI33"/>
<dbReference type="Gene3D" id="2.60.450.10">
    <property type="entry name" value="Lipopolysaccharide (LPS) transport protein A like domain"/>
    <property type="match status" value="1"/>
</dbReference>
<sequence length="820" mass="92789">MKHVLPLLGCVLLAAASVQGQSSDILGTLTSNINIEGMETSFDPATGIATAKGDVYIKYEDTEIKASQADYNSATGDVIAKGNVTVVKAGEIYRGENITYNVKTQELSANSIRSSLPPIFYEAADFKTNSGELKRIDGTDSYFTTHDAQNPNYRVKAKSITIYPEDRIVMKHVKVYLGNTPVFYLPYIVQPLNDELGYFFQPGYTSQWGVFLLNQYGVMHGDHTLAKYKLDLRSERGVGVGADFQSMKWKKLGNDNFGHLTLYYAYDTNPEEGVNDSIRPESLVDENRYRIGFQHRIFIPGPAESTWYLDFDLTKLSDQFMLEDYYLNDFRTNPEPDNHVKLVHRDDRFTATLLARFQMNEFYHTDTRLPELAFDFTRSRIGNSNFYYQGETTIGAYRDKLSDDEQLILQGKIAQQKAVLSSFGTDGIPTTTVIGPDGVPVTTTTTATALAGTTLTSNNSAFLRATPRQLFTRDEVEQDLEALQAELSENKFFRMHSYHEVLYPMSFGQGNWINFVPRIGGGATYYSDVEGGTGEVGDDTRPLLHVGFDFSMKFSKVWDEVQNRTLGLDGLRHIIQPYVNYSYLDADELEGMPTVDRLTPSTRPRPIDVPLFTATDSFRTWNVARIGVRNLFQTKRDTATHNWAGLNTYMDVFMEDPEFDRDISNLYNDLFWYPVPWLAFTIDSQLPIGNSDFNFTEVNSAITWMPSKRLSLTLGHQLLSDNPLFIDSSLIYSRVYAKINENWGFSMNHIYEMDDSTLEYQSYSIHRDLASWTMALGGLVRDNRGENEYGLVLSFTLKDFPNVSIPLDLDPNPTGRGGSE</sequence>
<dbReference type="OrthoDB" id="9816218at2"/>
<comment type="caution">
    <text evidence="5">The sequence shown here is derived from an EMBL/GenBank/DDBJ whole genome shotgun (WGS) entry which is preliminary data.</text>
</comment>
<accession>A0A366HI33</accession>
<reference evidence="5 6" key="1">
    <citation type="submission" date="2018-06" db="EMBL/GenBank/DDBJ databases">
        <title>Genomic Encyclopedia of Type Strains, Phase IV (KMG-IV): sequencing the most valuable type-strain genomes for metagenomic binning, comparative biology and taxonomic classification.</title>
        <authorList>
            <person name="Goeker M."/>
        </authorList>
    </citation>
    <scope>NUCLEOTIDE SEQUENCE [LARGE SCALE GENOMIC DNA]</scope>
    <source>
        <strain evidence="5 6">DSM 25532</strain>
    </source>
</reference>
<keyword evidence="1" id="KW-0998">Cell outer membrane</keyword>
<dbReference type="Proteomes" id="UP000253426">
    <property type="component" value="Unassembled WGS sequence"/>
</dbReference>
<dbReference type="Pfam" id="PF04453">
    <property type="entry name" value="LptD"/>
    <property type="match status" value="1"/>
</dbReference>
<feature type="chain" id="PRO_5016850889" evidence="2">
    <location>
        <begin position="21"/>
        <end position="820"/>
    </location>
</feature>
<organism evidence="5 6">
    <name type="scientific">Roseimicrobium gellanilyticum</name>
    <dbReference type="NCBI Taxonomy" id="748857"/>
    <lineage>
        <taxon>Bacteria</taxon>
        <taxon>Pseudomonadati</taxon>
        <taxon>Verrucomicrobiota</taxon>
        <taxon>Verrucomicrobiia</taxon>
        <taxon>Verrucomicrobiales</taxon>
        <taxon>Verrucomicrobiaceae</taxon>
        <taxon>Roseimicrobium</taxon>
    </lineage>
</organism>
<dbReference type="InterPro" id="IPR007543">
    <property type="entry name" value="LptD_C"/>
</dbReference>
<name>A0A366HI33_9BACT</name>
<dbReference type="GO" id="GO:1990351">
    <property type="term" value="C:transporter complex"/>
    <property type="evidence" value="ECO:0007669"/>
    <property type="project" value="TreeGrafter"/>
</dbReference>
<gene>
    <name evidence="5" type="ORF">DES53_107328</name>
</gene>
<dbReference type="Pfam" id="PF03968">
    <property type="entry name" value="LptD_N"/>
    <property type="match status" value="1"/>
</dbReference>
<evidence type="ECO:0000313" key="5">
    <source>
        <dbReference type="EMBL" id="RBP41495.1"/>
    </source>
</evidence>
<keyword evidence="2" id="KW-0732">Signal</keyword>
<keyword evidence="6" id="KW-1185">Reference proteome</keyword>
<dbReference type="PANTHER" id="PTHR30189:SF1">
    <property type="entry name" value="LPS-ASSEMBLY PROTEIN LPTD"/>
    <property type="match status" value="1"/>
</dbReference>
<proteinExistence type="predicted"/>
<protein>
    <submittedName>
        <fullName evidence="5">OstA-like protein</fullName>
    </submittedName>
</protein>
<evidence type="ECO:0000256" key="2">
    <source>
        <dbReference type="SAM" id="SignalP"/>
    </source>
</evidence>
<dbReference type="EMBL" id="QNRR01000007">
    <property type="protein sequence ID" value="RBP41495.1"/>
    <property type="molecule type" value="Genomic_DNA"/>
</dbReference>
<feature type="domain" description="LptD C-terminal" evidence="4">
    <location>
        <begin position="305"/>
        <end position="728"/>
    </location>
</feature>
<evidence type="ECO:0000313" key="6">
    <source>
        <dbReference type="Proteomes" id="UP000253426"/>
    </source>
</evidence>
<dbReference type="GO" id="GO:0009279">
    <property type="term" value="C:cell outer membrane"/>
    <property type="evidence" value="ECO:0007669"/>
    <property type="project" value="TreeGrafter"/>
</dbReference>
<dbReference type="InterPro" id="IPR005653">
    <property type="entry name" value="OstA-like_N"/>
</dbReference>
<feature type="signal peptide" evidence="2">
    <location>
        <begin position="1"/>
        <end position="20"/>
    </location>
</feature>
<evidence type="ECO:0000259" key="3">
    <source>
        <dbReference type="Pfam" id="PF03968"/>
    </source>
</evidence>